<evidence type="ECO:0000256" key="1">
    <source>
        <dbReference type="ARBA" id="ARBA00004123"/>
    </source>
</evidence>
<feature type="non-terminal residue" evidence="9">
    <location>
        <position position="1"/>
    </location>
</feature>
<evidence type="ECO:0000256" key="4">
    <source>
        <dbReference type="ARBA" id="ARBA00023015"/>
    </source>
</evidence>
<dbReference type="GO" id="GO:0043565">
    <property type="term" value="F:sequence-specific DNA binding"/>
    <property type="evidence" value="ECO:0007669"/>
    <property type="project" value="TreeGrafter"/>
</dbReference>
<dbReference type="PANTHER" id="PTHR47782:SF12">
    <property type="entry name" value="ZN(II)2CYS6 TRANSCRIPTION FACTOR (EUROFUNG)"/>
    <property type="match status" value="1"/>
</dbReference>
<evidence type="ECO:0000256" key="2">
    <source>
        <dbReference type="ARBA" id="ARBA00022723"/>
    </source>
</evidence>
<keyword evidence="2" id="KW-0479">Metal-binding</keyword>
<evidence type="ECO:0000313" key="9">
    <source>
        <dbReference type="EMBL" id="KAF1972810.1"/>
    </source>
</evidence>
<evidence type="ECO:0000256" key="7">
    <source>
        <dbReference type="ARBA" id="ARBA00023242"/>
    </source>
</evidence>
<feature type="compositionally biased region" description="Polar residues" evidence="8">
    <location>
        <begin position="38"/>
        <end position="83"/>
    </location>
</feature>
<comment type="subcellular location">
    <subcellularLocation>
        <location evidence="1">Nucleus</location>
    </subcellularLocation>
</comment>
<dbReference type="GO" id="GO:0005634">
    <property type="term" value="C:nucleus"/>
    <property type="evidence" value="ECO:0007669"/>
    <property type="project" value="UniProtKB-SubCell"/>
</dbReference>
<keyword evidence="3" id="KW-0862">Zinc</keyword>
<sequence>RQCTKAGVECSFYDHGKQELLPRSYIAGLIDHVHKLSSSSVHTNPSPAASGSTVQDPTASTPTHLVKSESSTTASVGSETHSQPAHPEHYFAEAAGSYRYLGSEACLVKSPRQKAMELNWGSEEHDDWRISIRQSDDKNHELVEVYLEQIQSLYPILDLSARYLAPVLPTDLTDVELFDLNMIYSIACHVTPLIFSKQLRQKETFGKPYHPTFPQLWQRSGRHTYQMNNTHNYRLLAQNFYETAEHYMEAATAGATIEGLRAILMLAINCLFEPLKGNFGQQIALATRFVMALEQKRHELSPEDVNMIQNMHITIFSLENEIATVLDRPAAFPEPEGALRFDPNRPAEYLCSIYRLQNRWRKGDATTKTWALSQLPLLDTKAQLPPSLRLILSQTHLLFNPVWQAAQETLDSAVMTGSIHTYVTPHWVYRAFTSLFKTDWTDFHPLDITQMYFNALVILEKSSWKWESAAPLGGSLKTLMQQKKSTMTGDLWDKPWILHDVSIWSPRSG</sequence>
<dbReference type="EMBL" id="ML976684">
    <property type="protein sequence ID" value="KAF1972810.1"/>
    <property type="molecule type" value="Genomic_DNA"/>
</dbReference>
<keyword evidence="10" id="KW-1185">Reference proteome</keyword>
<evidence type="ECO:0000313" key="10">
    <source>
        <dbReference type="Proteomes" id="UP000800036"/>
    </source>
</evidence>
<evidence type="ECO:0000256" key="3">
    <source>
        <dbReference type="ARBA" id="ARBA00022833"/>
    </source>
</evidence>
<dbReference type="OrthoDB" id="25921at2759"/>
<protein>
    <recommendedName>
        <fullName evidence="11">Zn(2)-C6 fungal-type domain-containing protein</fullName>
    </recommendedName>
</protein>
<dbReference type="Proteomes" id="UP000800036">
    <property type="component" value="Unassembled WGS sequence"/>
</dbReference>
<feature type="region of interest" description="Disordered" evidence="8">
    <location>
        <begin position="38"/>
        <end position="85"/>
    </location>
</feature>
<accession>A0A6A5V811</accession>
<reference evidence="9" key="1">
    <citation type="journal article" date="2020" name="Stud. Mycol.">
        <title>101 Dothideomycetes genomes: a test case for predicting lifestyles and emergence of pathogens.</title>
        <authorList>
            <person name="Haridas S."/>
            <person name="Albert R."/>
            <person name="Binder M."/>
            <person name="Bloem J."/>
            <person name="Labutti K."/>
            <person name="Salamov A."/>
            <person name="Andreopoulos B."/>
            <person name="Baker S."/>
            <person name="Barry K."/>
            <person name="Bills G."/>
            <person name="Bluhm B."/>
            <person name="Cannon C."/>
            <person name="Castanera R."/>
            <person name="Culley D."/>
            <person name="Daum C."/>
            <person name="Ezra D."/>
            <person name="Gonzalez J."/>
            <person name="Henrissat B."/>
            <person name="Kuo A."/>
            <person name="Liang C."/>
            <person name="Lipzen A."/>
            <person name="Lutzoni F."/>
            <person name="Magnuson J."/>
            <person name="Mondo S."/>
            <person name="Nolan M."/>
            <person name="Ohm R."/>
            <person name="Pangilinan J."/>
            <person name="Park H.-J."/>
            <person name="Ramirez L."/>
            <person name="Alfaro M."/>
            <person name="Sun H."/>
            <person name="Tritt A."/>
            <person name="Yoshinaga Y."/>
            <person name="Zwiers L.-H."/>
            <person name="Turgeon B."/>
            <person name="Goodwin S."/>
            <person name="Spatafora J."/>
            <person name="Crous P."/>
            <person name="Grigoriev I."/>
        </authorList>
    </citation>
    <scope>NUCLEOTIDE SEQUENCE</scope>
    <source>
        <strain evidence="9">CBS 107.79</strain>
    </source>
</reference>
<name>A0A6A5V811_9PLEO</name>
<dbReference type="PANTHER" id="PTHR47782">
    <property type="entry name" value="ZN(II)2CYS6 TRANSCRIPTION FACTOR (EUROFUNG)-RELATED"/>
    <property type="match status" value="1"/>
</dbReference>
<proteinExistence type="predicted"/>
<keyword evidence="4" id="KW-0805">Transcription regulation</keyword>
<evidence type="ECO:0008006" key="11">
    <source>
        <dbReference type="Google" id="ProtNLM"/>
    </source>
</evidence>
<dbReference type="GO" id="GO:0000981">
    <property type="term" value="F:DNA-binding transcription factor activity, RNA polymerase II-specific"/>
    <property type="evidence" value="ECO:0007669"/>
    <property type="project" value="TreeGrafter"/>
</dbReference>
<dbReference type="GO" id="GO:0045944">
    <property type="term" value="P:positive regulation of transcription by RNA polymerase II"/>
    <property type="evidence" value="ECO:0007669"/>
    <property type="project" value="TreeGrafter"/>
</dbReference>
<evidence type="ECO:0000256" key="5">
    <source>
        <dbReference type="ARBA" id="ARBA00023125"/>
    </source>
</evidence>
<gene>
    <name evidence="9" type="ORF">BU23DRAFT_466577</name>
</gene>
<dbReference type="InterPro" id="IPR052202">
    <property type="entry name" value="Yeast_MetPath_Reg"/>
</dbReference>
<keyword evidence="5" id="KW-0238">DNA-binding</keyword>
<dbReference type="AlphaFoldDB" id="A0A6A5V811"/>
<organism evidence="9 10">
    <name type="scientific">Bimuria novae-zelandiae CBS 107.79</name>
    <dbReference type="NCBI Taxonomy" id="1447943"/>
    <lineage>
        <taxon>Eukaryota</taxon>
        <taxon>Fungi</taxon>
        <taxon>Dikarya</taxon>
        <taxon>Ascomycota</taxon>
        <taxon>Pezizomycotina</taxon>
        <taxon>Dothideomycetes</taxon>
        <taxon>Pleosporomycetidae</taxon>
        <taxon>Pleosporales</taxon>
        <taxon>Massarineae</taxon>
        <taxon>Didymosphaeriaceae</taxon>
        <taxon>Bimuria</taxon>
    </lineage>
</organism>
<evidence type="ECO:0000256" key="6">
    <source>
        <dbReference type="ARBA" id="ARBA00023163"/>
    </source>
</evidence>
<keyword evidence="6" id="KW-0804">Transcription</keyword>
<evidence type="ECO:0000256" key="8">
    <source>
        <dbReference type="SAM" id="MobiDB-lite"/>
    </source>
</evidence>
<keyword evidence="7" id="KW-0539">Nucleus</keyword>
<dbReference type="CDD" id="cd12148">
    <property type="entry name" value="fungal_TF_MHR"/>
    <property type="match status" value="1"/>
</dbReference>
<dbReference type="GO" id="GO:0046872">
    <property type="term" value="F:metal ion binding"/>
    <property type="evidence" value="ECO:0007669"/>
    <property type="project" value="UniProtKB-KW"/>
</dbReference>